<dbReference type="PROSITE" id="PS52016">
    <property type="entry name" value="TONB_DEPENDENT_REC_3"/>
    <property type="match status" value="1"/>
</dbReference>
<evidence type="ECO:0000259" key="11">
    <source>
        <dbReference type="Pfam" id="PF00593"/>
    </source>
</evidence>
<dbReference type="Gene3D" id="2.40.170.20">
    <property type="entry name" value="TonB-dependent receptor, beta-barrel domain"/>
    <property type="match status" value="1"/>
</dbReference>
<evidence type="ECO:0000256" key="5">
    <source>
        <dbReference type="ARBA" id="ARBA00023077"/>
    </source>
</evidence>
<keyword evidence="7 8" id="KW-0998">Cell outer membrane</keyword>
<evidence type="ECO:0000256" key="2">
    <source>
        <dbReference type="ARBA" id="ARBA00022448"/>
    </source>
</evidence>
<dbReference type="SUPFAM" id="SSF56935">
    <property type="entry name" value="Porins"/>
    <property type="match status" value="1"/>
</dbReference>
<dbReference type="Pfam" id="PF13715">
    <property type="entry name" value="CarbopepD_reg_2"/>
    <property type="match status" value="1"/>
</dbReference>
<keyword evidence="4 8" id="KW-0812">Transmembrane</keyword>
<dbReference type="Proteomes" id="UP001597414">
    <property type="component" value="Unassembled WGS sequence"/>
</dbReference>
<evidence type="ECO:0000256" key="3">
    <source>
        <dbReference type="ARBA" id="ARBA00022452"/>
    </source>
</evidence>
<feature type="chain" id="PRO_5046558716" evidence="10">
    <location>
        <begin position="21"/>
        <end position="1035"/>
    </location>
</feature>
<accession>A0ABW5B865</accession>
<dbReference type="InterPro" id="IPR036942">
    <property type="entry name" value="Beta-barrel_TonB_sf"/>
</dbReference>
<evidence type="ECO:0000256" key="10">
    <source>
        <dbReference type="SAM" id="SignalP"/>
    </source>
</evidence>
<comment type="subcellular location">
    <subcellularLocation>
        <location evidence="1 8">Cell outer membrane</location>
        <topology evidence="1 8">Multi-pass membrane protein</topology>
    </subcellularLocation>
</comment>
<feature type="signal peptide" evidence="10">
    <location>
        <begin position="1"/>
        <end position="20"/>
    </location>
</feature>
<comment type="similarity">
    <text evidence="8 9">Belongs to the TonB-dependent receptor family.</text>
</comment>
<dbReference type="InterPro" id="IPR000531">
    <property type="entry name" value="Beta-barrel_TonB"/>
</dbReference>
<evidence type="ECO:0000313" key="14">
    <source>
        <dbReference type="Proteomes" id="UP001597414"/>
    </source>
</evidence>
<evidence type="ECO:0000256" key="9">
    <source>
        <dbReference type="RuleBase" id="RU003357"/>
    </source>
</evidence>
<dbReference type="Pfam" id="PF07715">
    <property type="entry name" value="Plug"/>
    <property type="match status" value="1"/>
</dbReference>
<gene>
    <name evidence="13" type="ORF">ACFSKV_04985</name>
</gene>
<dbReference type="InterPro" id="IPR039426">
    <property type="entry name" value="TonB-dep_rcpt-like"/>
</dbReference>
<protein>
    <submittedName>
        <fullName evidence="13">SusC/RagA family TonB-linked outer membrane protein</fullName>
    </submittedName>
</protein>
<dbReference type="InterPro" id="IPR008969">
    <property type="entry name" value="CarboxyPept-like_regulatory"/>
</dbReference>
<keyword evidence="2 8" id="KW-0813">Transport</keyword>
<organism evidence="13 14">
    <name type="scientific">Shivajiella indica</name>
    <dbReference type="NCBI Taxonomy" id="872115"/>
    <lineage>
        <taxon>Bacteria</taxon>
        <taxon>Pseudomonadati</taxon>
        <taxon>Bacteroidota</taxon>
        <taxon>Cytophagia</taxon>
        <taxon>Cytophagales</taxon>
        <taxon>Cyclobacteriaceae</taxon>
        <taxon>Shivajiella</taxon>
    </lineage>
</organism>
<keyword evidence="10" id="KW-0732">Signal</keyword>
<feature type="domain" description="TonB-dependent receptor plug" evidence="12">
    <location>
        <begin position="117"/>
        <end position="239"/>
    </location>
</feature>
<keyword evidence="3 8" id="KW-1134">Transmembrane beta strand</keyword>
<feature type="domain" description="TonB-dependent receptor-like beta-barrel" evidence="11">
    <location>
        <begin position="404"/>
        <end position="818"/>
    </location>
</feature>
<reference evidence="14" key="1">
    <citation type="journal article" date="2019" name="Int. J. Syst. Evol. Microbiol.">
        <title>The Global Catalogue of Microorganisms (GCM) 10K type strain sequencing project: providing services to taxonomists for standard genome sequencing and annotation.</title>
        <authorList>
            <consortium name="The Broad Institute Genomics Platform"/>
            <consortium name="The Broad Institute Genome Sequencing Center for Infectious Disease"/>
            <person name="Wu L."/>
            <person name="Ma J."/>
        </authorList>
    </citation>
    <scope>NUCLEOTIDE SEQUENCE [LARGE SCALE GENOMIC DNA]</scope>
    <source>
        <strain evidence="14">KCTC 19812</strain>
    </source>
</reference>
<sequence length="1035" mass="112037">MKKALLLLAAIVLTIPALMAQSKTVSGRVTAQDSPDGLPGVNILVKGTSIGSVTDLDGYYSFQVPEESVTLVFSYIGYLNKEVAYTGQSQLDVLLVSDLTALTEFVVTAQGLERDERSLGYSLQSVKGDALAQRSEPNVLNALQGKVAGVTIGSASGAAGASTNINIRGITSFSGSNQPLIVLDGIILSNDTDNTQNTLFGSQPANRLNDIAPETIESINILKGPAASVLYGSRASAGAIIITTKSGKGLNDKTAVTVTSSVNFQDPIPFANLQNNYGQGTFGNFVPTSSFSWGPRFGTPGFETVTNTQGKEVPYKAYPDHFDLFFKTGRILQNGVSLASGNRDENFILSLSSTNQDGIIPGSLFDRYSVQLAGNKKLQNGIKVGGTLTYVNSTQSNTTMGNGGSALGQITRIPRSFDFSAPYEDPIRKRSIYYNPTQNHPLWSIENEYLTSKVDRLFGGFNIGYDFADWLNISYRITGDTYTDRRKLLLRPGSVRTPQGQIDEDMVYRSELNGDLLINMRKQNLFGSGVNATLLLGQNINQRDFQNMTVSSLDFVLPGFDHVDNGNVFNNSTETSNRRRLMGHYAQLALDYKEYLFLELSGRVDQSSTLPKGNNSYFYPSAAMSFVLTDAFNITSDKLSYLKLRASAAQVGRDADPYLLQTTFGTTTLGNNVAQIRFPFAVGGENIPGFNVGGRIGSANLTPEFVTSYEGGINLGLFQNRIGLDLAYFNTVSTNQIFNVAVSPSSGFDTRTTNIGKMTNKGIEAVLSATVLDRGNFSWDVNLNFTRIRNKVVSISEGVENSVITGNNFVGISPSIAVGQPYGVIIASAFPRNKNGELLINPATGTFFPGVGGQIVANVQPDWLGGLNNTFHFKNFSLSALIDVRYGGEIFSFSQADLKTGGHIDYTGVDRHLPRVLPGVIDNGDGTYSKNYIQIPAQDYFTALGGLGSEGAVFDATVYRLRELAMSYNFPRKWLNQTPFGQASIGVSARNLFFFAPGFPTDPELNTRGAGNIQGMDLNGAPQTRNYGFNIRFTL</sequence>
<evidence type="ECO:0000256" key="8">
    <source>
        <dbReference type="PROSITE-ProRule" id="PRU01360"/>
    </source>
</evidence>
<evidence type="ECO:0000256" key="7">
    <source>
        <dbReference type="ARBA" id="ARBA00023237"/>
    </source>
</evidence>
<keyword evidence="6 8" id="KW-0472">Membrane</keyword>
<evidence type="ECO:0000313" key="13">
    <source>
        <dbReference type="EMBL" id="MFD2200911.1"/>
    </source>
</evidence>
<name>A0ABW5B865_9BACT</name>
<proteinExistence type="inferred from homology"/>
<dbReference type="InterPro" id="IPR012910">
    <property type="entry name" value="Plug_dom"/>
</dbReference>
<evidence type="ECO:0000259" key="12">
    <source>
        <dbReference type="Pfam" id="PF07715"/>
    </source>
</evidence>
<evidence type="ECO:0000256" key="6">
    <source>
        <dbReference type="ARBA" id="ARBA00023136"/>
    </source>
</evidence>
<dbReference type="InterPro" id="IPR037066">
    <property type="entry name" value="Plug_dom_sf"/>
</dbReference>
<dbReference type="RefSeq" id="WP_380800790.1">
    <property type="nucleotide sequence ID" value="NZ_JBHUIV010000010.1"/>
</dbReference>
<evidence type="ECO:0000256" key="4">
    <source>
        <dbReference type="ARBA" id="ARBA00022692"/>
    </source>
</evidence>
<keyword evidence="14" id="KW-1185">Reference proteome</keyword>
<dbReference type="Gene3D" id="2.60.40.1120">
    <property type="entry name" value="Carboxypeptidase-like, regulatory domain"/>
    <property type="match status" value="1"/>
</dbReference>
<dbReference type="SUPFAM" id="SSF49464">
    <property type="entry name" value="Carboxypeptidase regulatory domain-like"/>
    <property type="match status" value="1"/>
</dbReference>
<dbReference type="InterPro" id="IPR023996">
    <property type="entry name" value="TonB-dep_OMP_SusC/RagA"/>
</dbReference>
<dbReference type="EMBL" id="JBHUIV010000010">
    <property type="protein sequence ID" value="MFD2200911.1"/>
    <property type="molecule type" value="Genomic_DNA"/>
</dbReference>
<dbReference type="NCBIfam" id="TIGR04056">
    <property type="entry name" value="OMP_RagA_SusC"/>
    <property type="match status" value="1"/>
</dbReference>
<dbReference type="Pfam" id="PF00593">
    <property type="entry name" value="TonB_dep_Rec_b-barrel"/>
    <property type="match status" value="1"/>
</dbReference>
<dbReference type="Gene3D" id="2.170.130.10">
    <property type="entry name" value="TonB-dependent receptor, plug domain"/>
    <property type="match status" value="1"/>
</dbReference>
<comment type="caution">
    <text evidence="13">The sequence shown here is derived from an EMBL/GenBank/DDBJ whole genome shotgun (WGS) entry which is preliminary data.</text>
</comment>
<keyword evidence="5 9" id="KW-0798">TonB box</keyword>
<evidence type="ECO:0000256" key="1">
    <source>
        <dbReference type="ARBA" id="ARBA00004571"/>
    </source>
</evidence>